<dbReference type="PROSITE" id="PS50222">
    <property type="entry name" value="EF_HAND_2"/>
    <property type="match status" value="1"/>
</dbReference>
<accession>A0A395NEA5</accession>
<feature type="domain" description="EH" evidence="20">
    <location>
        <begin position="9"/>
        <end position="99"/>
    </location>
</feature>
<evidence type="ECO:0000256" key="16">
    <source>
        <dbReference type="ARBA" id="ARBA00023212"/>
    </source>
</evidence>
<dbReference type="InterPro" id="IPR018247">
    <property type="entry name" value="EF_Hand_1_Ca_BS"/>
</dbReference>
<keyword evidence="13 19" id="KW-0175">Coiled coil</keyword>
<dbReference type="InterPro" id="IPR002048">
    <property type="entry name" value="EF_hand_dom"/>
</dbReference>
<dbReference type="Pfam" id="PF12763">
    <property type="entry name" value="EH"/>
    <property type="match status" value="1"/>
</dbReference>
<protein>
    <recommendedName>
        <fullName evidence="18">Endocytosis protein 3</fullName>
    </recommendedName>
</protein>
<keyword evidence="11" id="KW-0967">Endosome</keyword>
<keyword evidence="8" id="KW-0254">Endocytosis</keyword>
<dbReference type="EMBL" id="PXOA01000557">
    <property type="protein sequence ID" value="RFU74211.1"/>
    <property type="molecule type" value="Genomic_DNA"/>
</dbReference>
<evidence type="ECO:0000256" key="8">
    <source>
        <dbReference type="ARBA" id="ARBA00022583"/>
    </source>
</evidence>
<evidence type="ECO:0000256" key="12">
    <source>
        <dbReference type="ARBA" id="ARBA00022837"/>
    </source>
</evidence>
<dbReference type="Gene3D" id="1.10.238.10">
    <property type="entry name" value="EF-hand"/>
    <property type="match status" value="2"/>
</dbReference>
<comment type="caution">
    <text evidence="22">The sequence shown here is derived from an EMBL/GenBank/DDBJ whole genome shotgun (WGS) entry which is preliminary data.</text>
</comment>
<keyword evidence="14" id="KW-0472">Membrane</keyword>
<evidence type="ECO:0000256" key="15">
    <source>
        <dbReference type="ARBA" id="ARBA00023203"/>
    </source>
</evidence>
<gene>
    <name evidence="22" type="ORF">TARUN_8042</name>
</gene>
<dbReference type="PROSITE" id="PS50031">
    <property type="entry name" value="EH"/>
    <property type="match status" value="2"/>
</dbReference>
<evidence type="ECO:0000259" key="20">
    <source>
        <dbReference type="PROSITE" id="PS50031"/>
    </source>
</evidence>
<dbReference type="InterPro" id="IPR011992">
    <property type="entry name" value="EF-hand-dom_pair"/>
</dbReference>
<keyword evidence="6" id="KW-1003">Cell membrane</keyword>
<dbReference type="STRING" id="490622.A0A395NEA5"/>
<evidence type="ECO:0000256" key="9">
    <source>
        <dbReference type="ARBA" id="ARBA00022723"/>
    </source>
</evidence>
<dbReference type="SUPFAM" id="SSF47473">
    <property type="entry name" value="EF-hand"/>
    <property type="match status" value="2"/>
</dbReference>
<dbReference type="OrthoDB" id="1716625at2759"/>
<comment type="function">
    <text evidence="17">Component of the PAN1 actin cytoskeleton-regulatory complex required for the internalization of endosomes during actin-coupled endocytosis. The complex links the site of endocytosis to the cell membrane-associated actin cytoskeleton. Mediates uptake of external molecules and vacuolar degradation of plasma membrane proteins. Plays a role in the proper organization of the cell membrane-associated actin cytoskeleton and promotes its destabilization.</text>
</comment>
<dbReference type="Proteomes" id="UP000266272">
    <property type="component" value="Unassembled WGS sequence"/>
</dbReference>
<dbReference type="SMART" id="SM00027">
    <property type="entry name" value="EH"/>
    <property type="match status" value="2"/>
</dbReference>
<dbReference type="GO" id="GO:0005886">
    <property type="term" value="C:plasma membrane"/>
    <property type="evidence" value="ECO:0007669"/>
    <property type="project" value="UniProtKB-SubCell"/>
</dbReference>
<name>A0A395NEA5_TRIAR</name>
<evidence type="ECO:0000256" key="2">
    <source>
        <dbReference type="ARBA" id="ARBA00004134"/>
    </source>
</evidence>
<evidence type="ECO:0000256" key="3">
    <source>
        <dbReference type="ARBA" id="ARBA00004413"/>
    </source>
</evidence>
<comment type="subcellular location">
    <subcellularLocation>
        <location evidence="3">Cell membrane</location>
        <topology evidence="3">Peripheral membrane protein</topology>
        <orientation evidence="3">Cytoplasmic side</orientation>
    </subcellularLocation>
    <subcellularLocation>
        <location evidence="2">Cytoplasm</location>
        <location evidence="2">Cytoskeleton</location>
        <location evidence="2">Actin patch</location>
    </subcellularLocation>
    <subcellularLocation>
        <location evidence="1">Endosome membrane</location>
        <topology evidence="1">Peripheral membrane protein</topology>
        <orientation evidence="1">Cytoplasmic side</orientation>
    </subcellularLocation>
</comment>
<keyword evidence="9" id="KW-0479">Metal-binding</keyword>
<sequence>MPPKIEQKEIETYWNIFSDRTGGGQFLTGEQAAPVLKNSGLRDDQLERVWDLADVDNDGNLDFEEFCVAMRLIFDILNGEYADVPKTLPDWMIPESKAHLVQATKAITGKQPQFEQVEDEDDTPGLKDGFEWYMKPGDKAKYEQIYQESRDMRGEVSFTSLEDLYESLDVPDTDIRSAWNLINPSASSSINKDACLAFLHILNNRHEGFRIPRTVPASLRSSFERNQIDYQIDSQKTGVSSRWATKSDDSTATGRKAKFGDQYLTRLGRSGFKTAGTDFSTEKTEDWEEVRLKRQLQDLEEKMRKVEEIAERRKGGKRDSKPALVKRELDQLLDYKRRELRDLEEGKGKSAVGGNLKSISDDLETVREQVDGLEAHLRSREQILEQLQREIEEERRG</sequence>
<dbReference type="GO" id="GO:0003779">
    <property type="term" value="F:actin binding"/>
    <property type="evidence" value="ECO:0007669"/>
    <property type="project" value="UniProtKB-KW"/>
</dbReference>
<dbReference type="GO" id="GO:0007015">
    <property type="term" value="P:actin filament organization"/>
    <property type="evidence" value="ECO:0007669"/>
    <property type="project" value="InterPro"/>
</dbReference>
<evidence type="ECO:0000256" key="10">
    <source>
        <dbReference type="ARBA" id="ARBA00022737"/>
    </source>
</evidence>
<evidence type="ECO:0000256" key="6">
    <source>
        <dbReference type="ARBA" id="ARBA00022475"/>
    </source>
</evidence>
<keyword evidence="12" id="KW-0106">Calcium</keyword>
<comment type="similarity">
    <text evidence="4">Belongs to the END3 family.</text>
</comment>
<evidence type="ECO:0000313" key="23">
    <source>
        <dbReference type="Proteomes" id="UP000266272"/>
    </source>
</evidence>
<keyword evidence="16" id="KW-0206">Cytoskeleton</keyword>
<evidence type="ECO:0000256" key="14">
    <source>
        <dbReference type="ARBA" id="ARBA00023136"/>
    </source>
</evidence>
<dbReference type="FunFam" id="1.10.238.10:FF:000339">
    <property type="entry name" value="Actin cytoskeleton-regulatory complex protein END3"/>
    <property type="match status" value="1"/>
</dbReference>
<evidence type="ECO:0000256" key="11">
    <source>
        <dbReference type="ARBA" id="ARBA00022753"/>
    </source>
</evidence>
<evidence type="ECO:0000256" key="7">
    <source>
        <dbReference type="ARBA" id="ARBA00022490"/>
    </source>
</evidence>
<feature type="domain" description="EH" evidence="20">
    <location>
        <begin position="138"/>
        <end position="226"/>
    </location>
</feature>
<evidence type="ECO:0000256" key="5">
    <source>
        <dbReference type="ARBA" id="ARBA00011159"/>
    </source>
</evidence>
<dbReference type="InterPro" id="IPR000261">
    <property type="entry name" value="EH_dom"/>
</dbReference>
<keyword evidence="15" id="KW-0009">Actin-binding</keyword>
<feature type="coiled-coil region" evidence="19">
    <location>
        <begin position="289"/>
        <end position="397"/>
    </location>
</feature>
<dbReference type="PANTHER" id="PTHR11216:SF74">
    <property type="entry name" value="ACTIN CYTOSKELETON-REGULATORY COMPLEX PROTEIN END3"/>
    <property type="match status" value="1"/>
</dbReference>
<evidence type="ECO:0000256" key="18">
    <source>
        <dbReference type="ARBA" id="ARBA00029684"/>
    </source>
</evidence>
<dbReference type="PANTHER" id="PTHR11216">
    <property type="entry name" value="EH DOMAIN"/>
    <property type="match status" value="1"/>
</dbReference>
<evidence type="ECO:0000256" key="13">
    <source>
        <dbReference type="ARBA" id="ARBA00023054"/>
    </source>
</evidence>
<dbReference type="PROSITE" id="PS00018">
    <property type="entry name" value="EF_HAND_1"/>
    <property type="match status" value="1"/>
</dbReference>
<proteinExistence type="inferred from homology"/>
<reference evidence="22 23" key="1">
    <citation type="journal article" date="2018" name="PLoS Pathog.">
        <title>Evolution of structural diversity of trichothecenes, a family of toxins produced by plant pathogenic and entomopathogenic fungi.</title>
        <authorList>
            <person name="Proctor R.H."/>
            <person name="McCormick S.P."/>
            <person name="Kim H.S."/>
            <person name="Cardoza R.E."/>
            <person name="Stanley A.M."/>
            <person name="Lindo L."/>
            <person name="Kelly A."/>
            <person name="Brown D.W."/>
            <person name="Lee T."/>
            <person name="Vaughan M.M."/>
            <person name="Alexander N.J."/>
            <person name="Busman M."/>
            <person name="Gutierrez S."/>
        </authorList>
    </citation>
    <scope>NUCLEOTIDE SEQUENCE [LARGE SCALE GENOMIC DNA]</scope>
    <source>
        <strain evidence="22 23">IBT 40837</strain>
    </source>
</reference>
<evidence type="ECO:0000313" key="22">
    <source>
        <dbReference type="EMBL" id="RFU74211.1"/>
    </source>
</evidence>
<dbReference type="GO" id="GO:0010008">
    <property type="term" value="C:endosome membrane"/>
    <property type="evidence" value="ECO:0007669"/>
    <property type="project" value="UniProtKB-SubCell"/>
</dbReference>
<keyword evidence="23" id="KW-1185">Reference proteome</keyword>
<evidence type="ECO:0000256" key="1">
    <source>
        <dbReference type="ARBA" id="ARBA00004125"/>
    </source>
</evidence>
<dbReference type="AlphaFoldDB" id="A0A395NEA5"/>
<evidence type="ECO:0000256" key="19">
    <source>
        <dbReference type="SAM" id="Coils"/>
    </source>
</evidence>
<keyword evidence="10" id="KW-0677">Repeat</keyword>
<organism evidence="22 23">
    <name type="scientific">Trichoderma arundinaceum</name>
    <dbReference type="NCBI Taxonomy" id="490622"/>
    <lineage>
        <taxon>Eukaryota</taxon>
        <taxon>Fungi</taxon>
        <taxon>Dikarya</taxon>
        <taxon>Ascomycota</taxon>
        <taxon>Pezizomycotina</taxon>
        <taxon>Sordariomycetes</taxon>
        <taxon>Hypocreomycetidae</taxon>
        <taxon>Hypocreales</taxon>
        <taxon>Hypocreaceae</taxon>
        <taxon>Trichoderma</taxon>
    </lineage>
</organism>
<evidence type="ECO:0000259" key="21">
    <source>
        <dbReference type="PROSITE" id="PS50222"/>
    </source>
</evidence>
<dbReference type="SMART" id="SM00054">
    <property type="entry name" value="EFh"/>
    <property type="match status" value="1"/>
</dbReference>
<keyword evidence="7" id="KW-0963">Cytoplasm</keyword>
<dbReference type="GO" id="GO:0005509">
    <property type="term" value="F:calcium ion binding"/>
    <property type="evidence" value="ECO:0007669"/>
    <property type="project" value="InterPro"/>
</dbReference>
<evidence type="ECO:0000256" key="4">
    <source>
        <dbReference type="ARBA" id="ARBA00009909"/>
    </source>
</evidence>
<dbReference type="GO" id="GO:0030479">
    <property type="term" value="C:actin cortical patch"/>
    <property type="evidence" value="ECO:0007669"/>
    <property type="project" value="UniProtKB-SubCell"/>
</dbReference>
<dbReference type="InterPro" id="IPR025604">
    <property type="entry name" value="End3"/>
</dbReference>
<comment type="subunit">
    <text evidence="5">Component of the PAN1 actin cytoskeleton-regulatory complex.</text>
</comment>
<evidence type="ECO:0000256" key="17">
    <source>
        <dbReference type="ARBA" id="ARBA00025194"/>
    </source>
</evidence>
<dbReference type="Pfam" id="PF12761">
    <property type="entry name" value="End3"/>
    <property type="match status" value="1"/>
</dbReference>
<dbReference type="CDD" id="cd00052">
    <property type="entry name" value="EH"/>
    <property type="match status" value="1"/>
</dbReference>
<dbReference type="GO" id="GO:0016197">
    <property type="term" value="P:endosomal transport"/>
    <property type="evidence" value="ECO:0007669"/>
    <property type="project" value="TreeGrafter"/>
</dbReference>
<dbReference type="GO" id="GO:0006897">
    <property type="term" value="P:endocytosis"/>
    <property type="evidence" value="ECO:0007669"/>
    <property type="project" value="UniProtKB-KW"/>
</dbReference>
<feature type="domain" description="EF-hand" evidence="21">
    <location>
        <begin position="41"/>
        <end position="76"/>
    </location>
</feature>